<accession>A0A0D0DF43</accession>
<protein>
    <recommendedName>
        <fullName evidence="2">Zinc knuckle domain-containing protein</fullName>
    </recommendedName>
</protein>
<dbReference type="Pfam" id="PF15288">
    <property type="entry name" value="zf-CCHC_6"/>
    <property type="match status" value="1"/>
</dbReference>
<dbReference type="InterPro" id="IPR041670">
    <property type="entry name" value="Znf-CCHC_6"/>
</dbReference>
<organism evidence="3 4">
    <name type="scientific">Paxillus rubicundulus Ve08.2h10</name>
    <dbReference type="NCBI Taxonomy" id="930991"/>
    <lineage>
        <taxon>Eukaryota</taxon>
        <taxon>Fungi</taxon>
        <taxon>Dikarya</taxon>
        <taxon>Basidiomycota</taxon>
        <taxon>Agaricomycotina</taxon>
        <taxon>Agaricomycetes</taxon>
        <taxon>Agaricomycetidae</taxon>
        <taxon>Boletales</taxon>
        <taxon>Paxilineae</taxon>
        <taxon>Paxillaceae</taxon>
        <taxon>Paxillus</taxon>
    </lineage>
</organism>
<evidence type="ECO:0000259" key="2">
    <source>
        <dbReference type="Pfam" id="PF15288"/>
    </source>
</evidence>
<reference evidence="3 4" key="1">
    <citation type="submission" date="2014-04" db="EMBL/GenBank/DDBJ databases">
        <authorList>
            <consortium name="DOE Joint Genome Institute"/>
            <person name="Kuo A."/>
            <person name="Kohler A."/>
            <person name="Jargeat P."/>
            <person name="Nagy L.G."/>
            <person name="Floudas D."/>
            <person name="Copeland A."/>
            <person name="Barry K.W."/>
            <person name="Cichocki N."/>
            <person name="Veneault-Fourrey C."/>
            <person name="LaButti K."/>
            <person name="Lindquist E.A."/>
            <person name="Lipzen A."/>
            <person name="Lundell T."/>
            <person name="Morin E."/>
            <person name="Murat C."/>
            <person name="Sun H."/>
            <person name="Tunlid A."/>
            <person name="Henrissat B."/>
            <person name="Grigoriev I.V."/>
            <person name="Hibbett D.S."/>
            <person name="Martin F."/>
            <person name="Nordberg H.P."/>
            <person name="Cantor M.N."/>
            <person name="Hua S.X."/>
        </authorList>
    </citation>
    <scope>NUCLEOTIDE SEQUENCE [LARGE SCALE GENOMIC DNA]</scope>
    <source>
        <strain evidence="3 4">Ve08.2h10</strain>
    </source>
</reference>
<dbReference type="HOGENOM" id="CLU_105976_0_0_1"/>
<dbReference type="InParanoid" id="A0A0D0DF43"/>
<feature type="region of interest" description="Disordered" evidence="1">
    <location>
        <begin position="152"/>
        <end position="172"/>
    </location>
</feature>
<dbReference type="EMBL" id="KN824997">
    <property type="protein sequence ID" value="KIK96247.1"/>
    <property type="molecule type" value="Genomic_DNA"/>
</dbReference>
<keyword evidence="4" id="KW-1185">Reference proteome</keyword>
<name>A0A0D0DF43_9AGAM</name>
<gene>
    <name evidence="3" type="ORF">PAXRUDRAFT_138923</name>
</gene>
<dbReference type="Proteomes" id="UP000054538">
    <property type="component" value="Unassembled WGS sequence"/>
</dbReference>
<dbReference type="OrthoDB" id="2687561at2759"/>
<evidence type="ECO:0000313" key="3">
    <source>
        <dbReference type="EMBL" id="KIK96247.1"/>
    </source>
</evidence>
<reference evidence="4" key="2">
    <citation type="submission" date="2015-01" db="EMBL/GenBank/DDBJ databases">
        <title>Evolutionary Origins and Diversification of the Mycorrhizal Mutualists.</title>
        <authorList>
            <consortium name="DOE Joint Genome Institute"/>
            <consortium name="Mycorrhizal Genomics Consortium"/>
            <person name="Kohler A."/>
            <person name="Kuo A."/>
            <person name="Nagy L.G."/>
            <person name="Floudas D."/>
            <person name="Copeland A."/>
            <person name="Barry K.W."/>
            <person name="Cichocki N."/>
            <person name="Veneault-Fourrey C."/>
            <person name="LaButti K."/>
            <person name="Lindquist E.A."/>
            <person name="Lipzen A."/>
            <person name="Lundell T."/>
            <person name="Morin E."/>
            <person name="Murat C."/>
            <person name="Riley R."/>
            <person name="Ohm R."/>
            <person name="Sun H."/>
            <person name="Tunlid A."/>
            <person name="Henrissat B."/>
            <person name="Grigoriev I.V."/>
            <person name="Hibbett D.S."/>
            <person name="Martin F."/>
        </authorList>
    </citation>
    <scope>NUCLEOTIDE SEQUENCE [LARGE SCALE GENOMIC DNA]</scope>
    <source>
        <strain evidence="4">Ve08.2h10</strain>
    </source>
</reference>
<feature type="domain" description="Zinc knuckle" evidence="2">
    <location>
        <begin position="136"/>
        <end position="155"/>
    </location>
</feature>
<proteinExistence type="predicted"/>
<sequence length="172" mass="18507">MIALQEALDDWREAKTVAVYGWSNLHDIGLCIVMPNSILERIVDCAHHRKINNAQDLKCETGWSDAEQYGTKIIALLQRHAPPLSTPFITTPLRPLTCSIVNASPSQLGPPSATIPTGASAPSNSPSVAVVSKRQIKCGACGGVGHNARNQLCPKHPSHMNNQNKENTTPSV</sequence>
<evidence type="ECO:0000313" key="4">
    <source>
        <dbReference type="Proteomes" id="UP000054538"/>
    </source>
</evidence>
<evidence type="ECO:0000256" key="1">
    <source>
        <dbReference type="SAM" id="MobiDB-lite"/>
    </source>
</evidence>
<feature type="compositionally biased region" description="Polar residues" evidence="1">
    <location>
        <begin position="159"/>
        <end position="172"/>
    </location>
</feature>
<dbReference type="AlphaFoldDB" id="A0A0D0DF43"/>